<sequence>MTPTQLLWNFLKPICQQDGIEYVAMSDGDRMDRFSAASVSQTVYPSVFVMRPRYRVRDTTNGLIMLNYELKIYILAKGDLNDFESQDSAFDFCEGVATNILQELNRKYLEEKTCWFDLNDSGMDPVMYVTLDSAWGYELTIRLGLESNQLFY</sequence>
<protein>
    <submittedName>
        <fullName evidence="1">Uncharacterized protein</fullName>
    </submittedName>
</protein>
<keyword evidence="2" id="KW-1185">Reference proteome</keyword>
<evidence type="ECO:0000313" key="1">
    <source>
        <dbReference type="EMBL" id="MDI9859632.1"/>
    </source>
</evidence>
<gene>
    <name evidence="1" type="ORF">QM524_10450</name>
</gene>
<name>A0ABT6Y7Z0_9BACT</name>
<accession>A0ABT6Y7Z0</accession>
<proteinExistence type="predicted"/>
<evidence type="ECO:0000313" key="2">
    <source>
        <dbReference type="Proteomes" id="UP001236507"/>
    </source>
</evidence>
<dbReference type="RefSeq" id="WP_283344536.1">
    <property type="nucleotide sequence ID" value="NZ_JASHIF010000008.1"/>
</dbReference>
<reference evidence="1 2" key="1">
    <citation type="submission" date="2023-05" db="EMBL/GenBank/DDBJ databases">
        <title>Novel species of genus Flectobacillus isolated from stream in China.</title>
        <authorList>
            <person name="Lu H."/>
        </authorList>
    </citation>
    <scope>NUCLEOTIDE SEQUENCE [LARGE SCALE GENOMIC DNA]</scope>
    <source>
        <strain evidence="1 2">KCTC 42575</strain>
    </source>
</reference>
<organism evidence="1 2">
    <name type="scientific">Flectobacillus roseus</name>
    <dbReference type="NCBI Taxonomy" id="502259"/>
    <lineage>
        <taxon>Bacteria</taxon>
        <taxon>Pseudomonadati</taxon>
        <taxon>Bacteroidota</taxon>
        <taxon>Cytophagia</taxon>
        <taxon>Cytophagales</taxon>
        <taxon>Flectobacillaceae</taxon>
        <taxon>Flectobacillus</taxon>
    </lineage>
</organism>
<dbReference type="EMBL" id="JASHIF010000008">
    <property type="protein sequence ID" value="MDI9859632.1"/>
    <property type="molecule type" value="Genomic_DNA"/>
</dbReference>
<comment type="caution">
    <text evidence="1">The sequence shown here is derived from an EMBL/GenBank/DDBJ whole genome shotgun (WGS) entry which is preliminary data.</text>
</comment>
<dbReference type="Proteomes" id="UP001236507">
    <property type="component" value="Unassembled WGS sequence"/>
</dbReference>